<dbReference type="EMBL" id="KZ825946">
    <property type="protein sequence ID" value="PYH91390.1"/>
    <property type="molecule type" value="Genomic_DNA"/>
</dbReference>
<evidence type="ECO:0000313" key="6">
    <source>
        <dbReference type="Proteomes" id="UP000247810"/>
    </source>
</evidence>
<reference evidence="5 6" key="1">
    <citation type="submission" date="2018-02" db="EMBL/GenBank/DDBJ databases">
        <title>The genomes of Aspergillus section Nigri reveals drivers in fungal speciation.</title>
        <authorList>
            <consortium name="DOE Joint Genome Institute"/>
            <person name="Vesth T.C."/>
            <person name="Nybo J."/>
            <person name="Theobald S."/>
            <person name="Brandl J."/>
            <person name="Frisvad J.C."/>
            <person name="Nielsen K.F."/>
            <person name="Lyhne E.K."/>
            <person name="Kogle M.E."/>
            <person name="Kuo A."/>
            <person name="Riley R."/>
            <person name="Clum A."/>
            <person name="Nolan M."/>
            <person name="Lipzen A."/>
            <person name="Salamov A."/>
            <person name="Henrissat B."/>
            <person name="Wiebenga A."/>
            <person name="De vries R.P."/>
            <person name="Grigoriev I.V."/>
            <person name="Mortensen U.H."/>
            <person name="Andersen M.R."/>
            <person name="Baker S.E."/>
        </authorList>
    </citation>
    <scope>NUCLEOTIDE SEQUENCE [LARGE SCALE GENOMIC DNA]</scope>
    <source>
        <strain evidence="5 6">CBS 707.79</strain>
    </source>
</reference>
<evidence type="ECO:0000313" key="5">
    <source>
        <dbReference type="EMBL" id="PYH91390.1"/>
    </source>
</evidence>
<dbReference type="OrthoDB" id="1621678at2759"/>
<proteinExistence type="inferred from homology"/>
<gene>
    <name evidence="5" type="ORF">BO71DRAFT_443201</name>
</gene>
<dbReference type="InterPro" id="IPR040442">
    <property type="entry name" value="Pyrv_kinase-like_dom_sf"/>
</dbReference>
<dbReference type="AlphaFoldDB" id="A0A319D2D2"/>
<dbReference type="SUPFAM" id="SSF51621">
    <property type="entry name" value="Phosphoenolpyruvate/pyruvate domain"/>
    <property type="match status" value="1"/>
</dbReference>
<comment type="similarity">
    <text evidence="1">Belongs to the HpcH/HpaI aldolase family.</text>
</comment>
<dbReference type="PANTHER" id="PTHR30502">
    <property type="entry name" value="2-KETO-3-DEOXY-L-RHAMNONATE ALDOLASE"/>
    <property type="match status" value="1"/>
</dbReference>
<dbReference type="VEuPathDB" id="FungiDB:BO71DRAFT_443201"/>
<evidence type="ECO:0000256" key="2">
    <source>
        <dbReference type="ARBA" id="ARBA00022723"/>
    </source>
</evidence>
<accession>A0A319D2D2</accession>
<feature type="domain" description="HpcH/HpaI aldolase/citrate lyase" evidence="4">
    <location>
        <begin position="41"/>
        <end position="249"/>
    </location>
</feature>
<keyword evidence="3 5" id="KW-0456">Lyase</keyword>
<sequence>MAPVTELSNPLRAVFTKAERPSLGVWQMFPGANVSRAMARTPDIDWVLVDCEHGNIDDGAMHDAVPAIAALGVSPIVRVADNQSWMIKRALDCGAHGILIPLIRTVQDAKDAVMASKFPPWGNRGFGSPYAMERFNPVPSMTDYLQLANDSLLTMVQIETKEALADVEAIAEIRGIDVLFIGPFDLGNNIGHPVINGEIKPELSAAILRIRDASHNAGKKCGIFCTSGAQASQFAEIGFDMLSVTTDVSGLQHFLAESVSLARGAGNIAKKTSY</sequence>
<protein>
    <submittedName>
        <fullName evidence="5">HpcH/HpaI aldolase/citrate lyase family protein</fullName>
    </submittedName>
</protein>
<dbReference type="InterPro" id="IPR015813">
    <property type="entry name" value="Pyrv/PenolPyrv_kinase-like_dom"/>
</dbReference>
<dbReference type="GO" id="GO:0046872">
    <property type="term" value="F:metal ion binding"/>
    <property type="evidence" value="ECO:0007669"/>
    <property type="project" value="UniProtKB-KW"/>
</dbReference>
<keyword evidence="2" id="KW-0479">Metal-binding</keyword>
<dbReference type="InterPro" id="IPR050251">
    <property type="entry name" value="HpcH-HpaI_aldolase"/>
</dbReference>
<dbReference type="Pfam" id="PF03328">
    <property type="entry name" value="HpcH_HpaI"/>
    <property type="match status" value="1"/>
</dbReference>
<dbReference type="GO" id="GO:0016832">
    <property type="term" value="F:aldehyde-lyase activity"/>
    <property type="evidence" value="ECO:0007669"/>
    <property type="project" value="TreeGrafter"/>
</dbReference>
<dbReference type="Gene3D" id="3.20.20.60">
    <property type="entry name" value="Phosphoenolpyruvate-binding domains"/>
    <property type="match status" value="1"/>
</dbReference>
<dbReference type="GO" id="GO:0005737">
    <property type="term" value="C:cytoplasm"/>
    <property type="evidence" value="ECO:0007669"/>
    <property type="project" value="TreeGrafter"/>
</dbReference>
<name>A0A319D2D2_9EURO</name>
<evidence type="ECO:0000259" key="4">
    <source>
        <dbReference type="Pfam" id="PF03328"/>
    </source>
</evidence>
<keyword evidence="6" id="KW-1185">Reference proteome</keyword>
<evidence type="ECO:0000256" key="3">
    <source>
        <dbReference type="ARBA" id="ARBA00023239"/>
    </source>
</evidence>
<dbReference type="InterPro" id="IPR005000">
    <property type="entry name" value="Aldolase/citrate-lyase_domain"/>
</dbReference>
<dbReference type="Proteomes" id="UP000247810">
    <property type="component" value="Unassembled WGS sequence"/>
</dbReference>
<dbReference type="PANTHER" id="PTHR30502:SF0">
    <property type="entry name" value="PHOSPHOENOLPYRUVATE CARBOXYLASE FAMILY PROTEIN"/>
    <property type="match status" value="1"/>
</dbReference>
<dbReference type="STRING" id="1448320.A0A319D2D2"/>
<evidence type="ECO:0000256" key="1">
    <source>
        <dbReference type="ARBA" id="ARBA00005568"/>
    </source>
</evidence>
<organism evidence="5 6">
    <name type="scientific">Aspergillus ellipticus CBS 707.79</name>
    <dbReference type="NCBI Taxonomy" id="1448320"/>
    <lineage>
        <taxon>Eukaryota</taxon>
        <taxon>Fungi</taxon>
        <taxon>Dikarya</taxon>
        <taxon>Ascomycota</taxon>
        <taxon>Pezizomycotina</taxon>
        <taxon>Eurotiomycetes</taxon>
        <taxon>Eurotiomycetidae</taxon>
        <taxon>Eurotiales</taxon>
        <taxon>Aspergillaceae</taxon>
        <taxon>Aspergillus</taxon>
        <taxon>Aspergillus subgen. Circumdati</taxon>
    </lineage>
</organism>